<feature type="chain" id="PRO_5045075906" description="Lipid A 3-O-deacylase PagL" evidence="1">
    <location>
        <begin position="24"/>
        <end position="373"/>
    </location>
</feature>
<evidence type="ECO:0000256" key="1">
    <source>
        <dbReference type="SAM" id="SignalP"/>
    </source>
</evidence>
<gene>
    <name evidence="2" type="ORF">GCM10009119_01090</name>
</gene>
<comment type="caution">
    <text evidence="2">The sequence shown here is derived from an EMBL/GenBank/DDBJ whole genome shotgun (WGS) entry which is preliminary data.</text>
</comment>
<accession>A0ABN1MUS3</accession>
<protein>
    <recommendedName>
        <fullName evidence="4">Lipid A 3-O-deacylase PagL</fullName>
    </recommendedName>
</protein>
<dbReference type="Gene3D" id="2.40.160.20">
    <property type="match status" value="1"/>
</dbReference>
<name>A0ABN1MUS3_9BACT</name>
<keyword evidence="3" id="KW-1185">Reference proteome</keyword>
<keyword evidence="1" id="KW-0732">Signal</keyword>
<evidence type="ECO:0008006" key="4">
    <source>
        <dbReference type="Google" id="ProtNLM"/>
    </source>
</evidence>
<dbReference type="Pfam" id="PF09411">
    <property type="entry name" value="PagL"/>
    <property type="match status" value="1"/>
</dbReference>
<dbReference type="EMBL" id="BAAAFI010000001">
    <property type="protein sequence ID" value="GAA0877141.1"/>
    <property type="molecule type" value="Genomic_DNA"/>
</dbReference>
<evidence type="ECO:0000313" key="3">
    <source>
        <dbReference type="Proteomes" id="UP001500469"/>
    </source>
</evidence>
<proteinExistence type="predicted"/>
<dbReference type="Proteomes" id="UP001500469">
    <property type="component" value="Unassembled WGS sequence"/>
</dbReference>
<dbReference type="InterPro" id="IPR018550">
    <property type="entry name" value="Lipid-A_deacylase-rel"/>
</dbReference>
<evidence type="ECO:0000313" key="2">
    <source>
        <dbReference type="EMBL" id="GAA0877141.1"/>
    </source>
</evidence>
<reference evidence="2 3" key="1">
    <citation type="journal article" date="2019" name="Int. J. Syst. Evol. Microbiol.">
        <title>The Global Catalogue of Microorganisms (GCM) 10K type strain sequencing project: providing services to taxonomists for standard genome sequencing and annotation.</title>
        <authorList>
            <consortium name="The Broad Institute Genomics Platform"/>
            <consortium name="The Broad Institute Genome Sequencing Center for Infectious Disease"/>
            <person name="Wu L."/>
            <person name="Ma J."/>
        </authorList>
    </citation>
    <scope>NUCLEOTIDE SEQUENCE [LARGE SCALE GENOMIC DNA]</scope>
    <source>
        <strain evidence="2 3">JCM 16112</strain>
    </source>
</reference>
<feature type="signal peptide" evidence="1">
    <location>
        <begin position="1"/>
        <end position="23"/>
    </location>
</feature>
<organism evidence="2 3">
    <name type="scientific">Algoriphagus jejuensis</name>
    <dbReference type="NCBI Taxonomy" id="419934"/>
    <lineage>
        <taxon>Bacteria</taxon>
        <taxon>Pseudomonadati</taxon>
        <taxon>Bacteroidota</taxon>
        <taxon>Cytophagia</taxon>
        <taxon>Cytophagales</taxon>
        <taxon>Cyclobacteriaceae</taxon>
        <taxon>Algoriphagus</taxon>
    </lineage>
</organism>
<sequence length="373" mass="42672">MFRLFTIGFFLSLNFFSITSVFAQNPKFQKIISLSYETGPMLSNGTDWGDEIKDAVDFKALDFKLGWRKISNTPFNYLYRYPTLGIGVNSVLENYKEIGMPHTIYGFMEIPFSISAQRNRVSFGYFLQLGVGFNLKPYDPQMNPNNKYIGSNINAYIHAGVNSTIRISDRTDLQASFGLKHFSNGAIKKPNSGINLFPLNLAMKIKLGELKAIPSEAPVIGKKNLRTYWNIAMYTGIKNYEIGDPSYFRGGLGVNYLLEPSHKYRMGLGIDLFWAQGMQARFPEENFSFKEQTSLAVVGSWEWQLTERLYIPIGLAAYLYRNEVNQEISWFYERIGARYRFDNNLFAGMQIKAHKAKADFFEFTIGYTIAGKK</sequence>